<reference evidence="2 3" key="1">
    <citation type="journal article" date="2016" name="Mol. Biol. Evol.">
        <title>Comparative Genomics of Early-Diverging Mushroom-Forming Fungi Provides Insights into the Origins of Lignocellulose Decay Capabilities.</title>
        <authorList>
            <person name="Nagy L.G."/>
            <person name="Riley R."/>
            <person name="Tritt A."/>
            <person name="Adam C."/>
            <person name="Daum C."/>
            <person name="Floudas D."/>
            <person name="Sun H."/>
            <person name="Yadav J.S."/>
            <person name="Pangilinan J."/>
            <person name="Larsson K.H."/>
            <person name="Matsuura K."/>
            <person name="Barry K."/>
            <person name="Labutti K."/>
            <person name="Kuo R."/>
            <person name="Ohm R.A."/>
            <person name="Bhattacharya S.S."/>
            <person name="Shirouzu T."/>
            <person name="Yoshinaga Y."/>
            <person name="Martin F.M."/>
            <person name="Grigoriev I.V."/>
            <person name="Hibbett D.S."/>
        </authorList>
    </citation>
    <scope>NUCLEOTIDE SEQUENCE [LARGE SCALE GENOMIC DNA]</scope>
    <source>
        <strain evidence="2 3">CBS 109695</strain>
    </source>
</reference>
<evidence type="ECO:0000256" key="1">
    <source>
        <dbReference type="SAM" id="MobiDB-lite"/>
    </source>
</evidence>
<proteinExistence type="predicted"/>
<dbReference type="EMBL" id="KV417682">
    <property type="protein sequence ID" value="KZP10294.1"/>
    <property type="molecule type" value="Genomic_DNA"/>
</dbReference>
<gene>
    <name evidence="2" type="ORF">FIBSPDRAFT_899808</name>
</gene>
<keyword evidence="3" id="KW-1185">Reference proteome</keyword>
<evidence type="ECO:0000313" key="3">
    <source>
        <dbReference type="Proteomes" id="UP000076532"/>
    </source>
</evidence>
<organism evidence="2 3">
    <name type="scientific">Athelia psychrophila</name>
    <dbReference type="NCBI Taxonomy" id="1759441"/>
    <lineage>
        <taxon>Eukaryota</taxon>
        <taxon>Fungi</taxon>
        <taxon>Dikarya</taxon>
        <taxon>Basidiomycota</taxon>
        <taxon>Agaricomycotina</taxon>
        <taxon>Agaricomycetes</taxon>
        <taxon>Agaricomycetidae</taxon>
        <taxon>Atheliales</taxon>
        <taxon>Atheliaceae</taxon>
        <taxon>Athelia</taxon>
    </lineage>
</organism>
<feature type="region of interest" description="Disordered" evidence="1">
    <location>
        <begin position="123"/>
        <end position="144"/>
    </location>
</feature>
<feature type="compositionally biased region" description="Basic and acidic residues" evidence="1">
    <location>
        <begin position="124"/>
        <end position="144"/>
    </location>
</feature>
<accession>A0A165Z7A5</accession>
<dbReference type="Proteomes" id="UP000076532">
    <property type="component" value="Unassembled WGS sequence"/>
</dbReference>
<protein>
    <submittedName>
        <fullName evidence="2">Uncharacterized protein</fullName>
    </submittedName>
</protein>
<dbReference type="AlphaFoldDB" id="A0A165Z7A5"/>
<evidence type="ECO:0000313" key="2">
    <source>
        <dbReference type="EMBL" id="KZP10294.1"/>
    </source>
</evidence>
<sequence>MVASIESRRPGGRQKAIVRQLSGDRAGHGRLRHRDLASNSTTVLTEDRSRTIQLCDKIPKKGSRLTGLIQSIPTSRMRPSREPRAVRLQYILHFCHVQNLDSTSDIQVFCGVGSKEGYVARMSNGDKEDHPSLREPNRHANEESRELSACAHVATFIRAANCELLDSSGFSSSVMFKKLDSKTGNLNRTCNQKRKRGRRNRRHLLNVRRANGINQDRWRMNNPGSCDCEERRT</sequence>
<name>A0A165Z7A5_9AGAM</name>